<keyword evidence="2" id="KW-1185">Reference proteome</keyword>
<dbReference type="RefSeq" id="WP_314801605.1">
    <property type="nucleotide sequence ID" value="NZ_CP130319.1"/>
</dbReference>
<evidence type="ECO:0000313" key="1">
    <source>
        <dbReference type="EMBL" id="WNR45122.1"/>
    </source>
</evidence>
<evidence type="ECO:0000313" key="2">
    <source>
        <dbReference type="Proteomes" id="UP001304650"/>
    </source>
</evidence>
<protein>
    <recommendedName>
        <fullName evidence="3">Methionyl-tRNA formyltransferase</fullName>
    </recommendedName>
</protein>
<proteinExistence type="predicted"/>
<reference evidence="1" key="1">
    <citation type="submission" date="2022-02" db="EMBL/GenBank/DDBJ databases">
        <title>Paenibacillus sp. MBLB1832 Whole Genome Shotgun Sequencing.</title>
        <authorList>
            <person name="Hwang C.Y."/>
            <person name="Cho E.-S."/>
            <person name="Seo M.-J."/>
        </authorList>
    </citation>
    <scope>NUCLEOTIDE SEQUENCE</scope>
    <source>
        <strain evidence="1">MBLB1832</strain>
    </source>
</reference>
<gene>
    <name evidence="1" type="ORF">MJB10_02935</name>
</gene>
<dbReference type="KEGG" id="proo:MJB10_02935"/>
<name>A0AA96LN96_9BACL</name>
<dbReference type="EMBL" id="CP130319">
    <property type="protein sequence ID" value="WNR45122.1"/>
    <property type="molecule type" value="Genomic_DNA"/>
</dbReference>
<dbReference type="Proteomes" id="UP001304650">
    <property type="component" value="Chromosome"/>
</dbReference>
<dbReference type="AlphaFoldDB" id="A0AA96LN96"/>
<sequence length="75" mass="8578">MAQIKSFRKITRKIQSQVVIDATYSIASISGNKLFQINTWGSEDRKIKGQASQTIQFNEESARELVRILQDEYGI</sequence>
<evidence type="ECO:0008006" key="3">
    <source>
        <dbReference type="Google" id="ProtNLM"/>
    </source>
</evidence>
<organism evidence="1 2">
    <name type="scientific">Paenibacillus roseopurpureus</name>
    <dbReference type="NCBI Taxonomy" id="2918901"/>
    <lineage>
        <taxon>Bacteria</taxon>
        <taxon>Bacillati</taxon>
        <taxon>Bacillota</taxon>
        <taxon>Bacilli</taxon>
        <taxon>Bacillales</taxon>
        <taxon>Paenibacillaceae</taxon>
        <taxon>Paenibacillus</taxon>
    </lineage>
</organism>
<accession>A0AA96LN96</accession>